<dbReference type="Pfam" id="PF02826">
    <property type="entry name" value="2-Hacid_dh_C"/>
    <property type="match status" value="1"/>
</dbReference>
<dbReference type="STRING" id="1754192.A0A1Y1WUV2"/>
<gene>
    <name evidence="9" type="ORF">BCR32DRAFT_295778</name>
</gene>
<dbReference type="OrthoDB" id="418179at2759"/>
<dbReference type="PANTHER" id="PTHR42789">
    <property type="entry name" value="D-ISOMER SPECIFIC 2-HYDROXYACID DEHYDROGENASE FAMILY PROTEIN (AFU_ORTHOLOGUE AFUA_6G10090)"/>
    <property type="match status" value="1"/>
</dbReference>
<evidence type="ECO:0000313" key="9">
    <source>
        <dbReference type="EMBL" id="ORX77185.1"/>
    </source>
</evidence>
<comment type="caution">
    <text evidence="9">The sequence shown here is derived from an EMBL/GenBank/DDBJ whole genome shotgun (WGS) entry which is preliminary data.</text>
</comment>
<keyword evidence="10" id="KW-1185">Reference proteome</keyword>
<dbReference type="Proteomes" id="UP000193944">
    <property type="component" value="Unassembled WGS sequence"/>
</dbReference>
<dbReference type="Pfam" id="PF00389">
    <property type="entry name" value="2-Hacid_dh"/>
    <property type="match status" value="1"/>
</dbReference>
<dbReference type="AlphaFoldDB" id="A0A1Y1WUV2"/>
<comment type="pathway">
    <text evidence="5">Amino-acid biosynthesis.</text>
</comment>
<evidence type="ECO:0000259" key="7">
    <source>
        <dbReference type="Pfam" id="PF00389"/>
    </source>
</evidence>
<dbReference type="InterPro" id="IPR036291">
    <property type="entry name" value="NAD(P)-bd_dom_sf"/>
</dbReference>
<dbReference type="GO" id="GO:0004617">
    <property type="term" value="F:phosphoglycerate dehydrogenase activity"/>
    <property type="evidence" value="ECO:0007669"/>
    <property type="project" value="UniProtKB-ARBA"/>
</dbReference>
<evidence type="ECO:0000256" key="2">
    <source>
        <dbReference type="ARBA" id="ARBA00022605"/>
    </source>
</evidence>
<proteinExistence type="inferred from homology"/>
<evidence type="ECO:0000256" key="6">
    <source>
        <dbReference type="RuleBase" id="RU003719"/>
    </source>
</evidence>
<dbReference type="InterPro" id="IPR029753">
    <property type="entry name" value="D-isomer_DH_CS"/>
</dbReference>
<dbReference type="FunFam" id="3.40.50.720:FF:000041">
    <property type="entry name" value="D-3-phosphoglycerate dehydrogenase"/>
    <property type="match status" value="1"/>
</dbReference>
<evidence type="ECO:0000256" key="4">
    <source>
        <dbReference type="ARBA" id="ARBA00023027"/>
    </source>
</evidence>
<dbReference type="Gene3D" id="3.40.50.720">
    <property type="entry name" value="NAD(P)-binding Rossmann-like Domain"/>
    <property type="match status" value="2"/>
</dbReference>
<comment type="similarity">
    <text evidence="1 6">Belongs to the D-isomer specific 2-hydroxyacid dehydrogenase family.</text>
</comment>
<protein>
    <submittedName>
        <fullName evidence="9">D-3-phosphoglycerate dehydrogenase 1</fullName>
    </submittedName>
</protein>
<dbReference type="EMBL" id="MCFG01000260">
    <property type="protein sequence ID" value="ORX77185.1"/>
    <property type="molecule type" value="Genomic_DNA"/>
</dbReference>
<dbReference type="InterPro" id="IPR006140">
    <property type="entry name" value="D-isomer_DH_NAD-bd"/>
</dbReference>
<feature type="domain" description="D-isomer specific 2-hydroxyacid dehydrogenase NAD-binding" evidence="8">
    <location>
        <begin position="167"/>
        <end position="344"/>
    </location>
</feature>
<evidence type="ECO:0000259" key="8">
    <source>
        <dbReference type="Pfam" id="PF02826"/>
    </source>
</evidence>
<keyword evidence="2" id="KW-0028">Amino-acid biosynthesis</keyword>
<dbReference type="InterPro" id="IPR006139">
    <property type="entry name" value="D-isomer_2_OHA_DH_cat_dom"/>
</dbReference>
<evidence type="ECO:0000256" key="3">
    <source>
        <dbReference type="ARBA" id="ARBA00023002"/>
    </source>
</evidence>
<dbReference type="NCBIfam" id="NF008759">
    <property type="entry name" value="PRK11790.1"/>
    <property type="match status" value="1"/>
</dbReference>
<name>A0A1Y1WUV2_9FUNG</name>
<dbReference type="SUPFAM" id="SSF51735">
    <property type="entry name" value="NAD(P)-binding Rossmann-fold domains"/>
    <property type="match status" value="1"/>
</dbReference>
<dbReference type="GO" id="GO:0051287">
    <property type="term" value="F:NAD binding"/>
    <property type="evidence" value="ECO:0007669"/>
    <property type="project" value="InterPro"/>
</dbReference>
<dbReference type="CDD" id="cd12176">
    <property type="entry name" value="PGDH_3"/>
    <property type="match status" value="1"/>
</dbReference>
<feature type="domain" description="D-isomer specific 2-hydroxyacid dehydrogenase catalytic" evidence="7">
    <location>
        <begin position="64"/>
        <end position="376"/>
    </location>
</feature>
<evidence type="ECO:0000256" key="5">
    <source>
        <dbReference type="ARBA" id="ARBA00029440"/>
    </source>
</evidence>
<dbReference type="InterPro" id="IPR029752">
    <property type="entry name" value="D-isomer_DH_CS1"/>
</dbReference>
<accession>A0A1Y1WUV2</accession>
<dbReference type="Gene3D" id="3.30.70.260">
    <property type="match status" value="1"/>
</dbReference>
<evidence type="ECO:0000256" key="1">
    <source>
        <dbReference type="ARBA" id="ARBA00005854"/>
    </source>
</evidence>
<keyword evidence="4" id="KW-0520">NAD</keyword>
<dbReference type="InterPro" id="IPR045865">
    <property type="entry name" value="ACT-like_dom_sf"/>
</dbReference>
<dbReference type="SUPFAM" id="SSF55021">
    <property type="entry name" value="ACT-like"/>
    <property type="match status" value="1"/>
</dbReference>
<sequence length="463" mass="50439">METPSKLPKASEVGLNDVDSDAGGFPHIPGLGPLDSNTFWQAEYSSHRSLKPYRPFNSSKDMKVLLLENINNSAVEILKAQGYNIEWSAKSLSEEQLIEKIKDVHILGVRSKTKINKKVLAAAKNLIAIGCFCIGTNGVDLEMASNLGIPVYNCPRGSGRSVAELVITLMLCVGRRVGDRNKEMHNTIWNKFAKGCHEIRGRTLGIVGYGNIGRQVSAMAEALGCKVIYHDYHKVPPVGSATQVDKLETLLKTSDFITFHVPSLPSTDGMIGKEQIAMMKKGCCLINTSRGTIVQLGPLVEALKSGHLGGCAVDVYTNEPKGNCEGWITPLQNCPNTILTPHIGGSTEEAQYNIGTEVANRLVKYINCGETVGAVNFAQIPSSEVPSANNVIRILNFHKNVPGVLKAINHILYSHNIENQVSKARGSMAYLQADITVNSEEELLKVYAELSQLPDVVRTRIVH</sequence>
<dbReference type="InterPro" id="IPR050857">
    <property type="entry name" value="D-2-hydroxyacid_DH"/>
</dbReference>
<dbReference type="PANTHER" id="PTHR42789:SF1">
    <property type="entry name" value="D-ISOMER SPECIFIC 2-HYDROXYACID DEHYDROGENASE FAMILY PROTEIN (AFU_ORTHOLOGUE AFUA_6G10090)"/>
    <property type="match status" value="1"/>
</dbReference>
<dbReference type="GO" id="GO:0006564">
    <property type="term" value="P:L-serine biosynthetic process"/>
    <property type="evidence" value="ECO:0007669"/>
    <property type="project" value="UniProtKB-ARBA"/>
</dbReference>
<dbReference type="PROSITE" id="PS00670">
    <property type="entry name" value="D_2_HYDROXYACID_DH_2"/>
    <property type="match status" value="1"/>
</dbReference>
<dbReference type="GO" id="GO:0047545">
    <property type="term" value="F:(S)-2-hydroxyglutarate dehydrogenase activity"/>
    <property type="evidence" value="ECO:0007669"/>
    <property type="project" value="UniProtKB-ARBA"/>
</dbReference>
<dbReference type="PROSITE" id="PS00065">
    <property type="entry name" value="D_2_HYDROXYACID_DH_1"/>
    <property type="match status" value="1"/>
</dbReference>
<dbReference type="SUPFAM" id="SSF52283">
    <property type="entry name" value="Formate/glycerate dehydrogenase catalytic domain-like"/>
    <property type="match status" value="1"/>
</dbReference>
<evidence type="ECO:0000313" key="10">
    <source>
        <dbReference type="Proteomes" id="UP000193944"/>
    </source>
</evidence>
<organism evidence="9 10">
    <name type="scientific">Anaeromyces robustus</name>
    <dbReference type="NCBI Taxonomy" id="1754192"/>
    <lineage>
        <taxon>Eukaryota</taxon>
        <taxon>Fungi</taxon>
        <taxon>Fungi incertae sedis</taxon>
        <taxon>Chytridiomycota</taxon>
        <taxon>Chytridiomycota incertae sedis</taxon>
        <taxon>Neocallimastigomycetes</taxon>
        <taxon>Neocallimastigales</taxon>
        <taxon>Neocallimastigaceae</taxon>
        <taxon>Anaeromyces</taxon>
    </lineage>
</organism>
<keyword evidence="3 6" id="KW-0560">Oxidoreductase</keyword>
<reference evidence="9 10" key="1">
    <citation type="submission" date="2016-08" db="EMBL/GenBank/DDBJ databases">
        <title>A Parts List for Fungal Cellulosomes Revealed by Comparative Genomics.</title>
        <authorList>
            <consortium name="DOE Joint Genome Institute"/>
            <person name="Haitjema C.H."/>
            <person name="Gilmore S.P."/>
            <person name="Henske J.K."/>
            <person name="Solomon K.V."/>
            <person name="De Groot R."/>
            <person name="Kuo A."/>
            <person name="Mondo S.J."/>
            <person name="Salamov A.A."/>
            <person name="Labutti K."/>
            <person name="Zhao Z."/>
            <person name="Chiniquy J."/>
            <person name="Barry K."/>
            <person name="Brewer H.M."/>
            <person name="Purvine S.O."/>
            <person name="Wright A.T."/>
            <person name="Boxma B."/>
            <person name="Van Alen T."/>
            <person name="Hackstein J.H."/>
            <person name="Baker S.E."/>
            <person name="Grigoriev I.V."/>
            <person name="O'Malley M.A."/>
        </authorList>
    </citation>
    <scope>NUCLEOTIDE SEQUENCE [LARGE SCALE GENOMIC DNA]</scope>
    <source>
        <strain evidence="9 10">S4</strain>
    </source>
</reference>
<reference evidence="9 10" key="2">
    <citation type="submission" date="2016-08" db="EMBL/GenBank/DDBJ databases">
        <title>Pervasive Adenine N6-methylation of Active Genes in Fungi.</title>
        <authorList>
            <consortium name="DOE Joint Genome Institute"/>
            <person name="Mondo S.J."/>
            <person name="Dannebaum R.O."/>
            <person name="Kuo R.C."/>
            <person name="Labutti K."/>
            <person name="Haridas S."/>
            <person name="Kuo A."/>
            <person name="Salamov A."/>
            <person name="Ahrendt S.R."/>
            <person name="Lipzen A."/>
            <person name="Sullivan W."/>
            <person name="Andreopoulos W.B."/>
            <person name="Clum A."/>
            <person name="Lindquist E."/>
            <person name="Daum C."/>
            <person name="Ramamoorthy G.K."/>
            <person name="Gryganskyi A."/>
            <person name="Culley D."/>
            <person name="Magnuson J.K."/>
            <person name="James T.Y."/>
            <person name="O'Malley M.A."/>
            <person name="Stajich J.E."/>
            <person name="Spatafora J.W."/>
            <person name="Visel A."/>
            <person name="Grigoriev I.V."/>
        </authorList>
    </citation>
    <scope>NUCLEOTIDE SEQUENCE [LARGE SCALE GENOMIC DNA]</scope>
    <source>
        <strain evidence="9 10">S4</strain>
    </source>
</reference>